<reference evidence="1" key="3">
    <citation type="submission" date="2025-09" db="UniProtKB">
        <authorList>
            <consortium name="Ensembl"/>
        </authorList>
    </citation>
    <scope>IDENTIFICATION</scope>
</reference>
<sequence length="224" mass="26609">MSLSRRNLRLLELARSSFSLGYTITLYFKNMTSHLITDLQKKVTALQKENQSFRKRKEITLENHESFWEENRDMISLEEFWNKMKAAEDLIEVLGERNKAGQELVKAFLKQNQDIQEQNKAMYKKNKVLQGKNKALQKENRASWKDHKVLWKKDKVFWDEEMAISSSKLILWEESIAFKENDWKIQKEKEALGDEKLCNLQTESIAFAECQPKSSNDFTYLFRI</sequence>
<evidence type="ECO:0000313" key="2">
    <source>
        <dbReference type="Proteomes" id="UP000694412"/>
    </source>
</evidence>
<organism evidence="1 2">
    <name type="scientific">Coturnix japonica</name>
    <name type="common">Japanese quail</name>
    <name type="synonym">Coturnix coturnix japonica</name>
    <dbReference type="NCBI Taxonomy" id="93934"/>
    <lineage>
        <taxon>Eukaryota</taxon>
        <taxon>Metazoa</taxon>
        <taxon>Chordata</taxon>
        <taxon>Craniata</taxon>
        <taxon>Vertebrata</taxon>
        <taxon>Euteleostomi</taxon>
        <taxon>Archelosauria</taxon>
        <taxon>Archosauria</taxon>
        <taxon>Dinosauria</taxon>
        <taxon>Saurischia</taxon>
        <taxon>Theropoda</taxon>
        <taxon>Coelurosauria</taxon>
        <taxon>Aves</taxon>
        <taxon>Neognathae</taxon>
        <taxon>Galloanserae</taxon>
        <taxon>Galliformes</taxon>
        <taxon>Phasianidae</taxon>
        <taxon>Perdicinae</taxon>
        <taxon>Coturnix</taxon>
    </lineage>
</organism>
<dbReference type="AlphaFoldDB" id="A0A8C2TZX0"/>
<dbReference type="Proteomes" id="UP000694412">
    <property type="component" value="Chromosome 14"/>
</dbReference>
<keyword evidence="2" id="KW-1185">Reference proteome</keyword>
<dbReference type="Ensembl" id="ENSCJPT00005027447.1">
    <property type="protein sequence ID" value="ENSCJPP00005019851.1"/>
    <property type="gene ID" value="ENSCJPG00005016056.1"/>
</dbReference>
<evidence type="ECO:0000313" key="1">
    <source>
        <dbReference type="Ensembl" id="ENSCJPP00005019851.1"/>
    </source>
</evidence>
<dbReference type="GeneTree" id="ENSGT01040000240668"/>
<protein>
    <submittedName>
        <fullName evidence="1">Uncharacterized protein</fullName>
    </submittedName>
</protein>
<proteinExistence type="predicted"/>
<accession>A0A8C2TZX0</accession>
<reference evidence="1" key="2">
    <citation type="submission" date="2025-08" db="UniProtKB">
        <authorList>
            <consortium name="Ensembl"/>
        </authorList>
    </citation>
    <scope>IDENTIFICATION</scope>
</reference>
<name>A0A8C2TZX0_COTJA</name>
<reference evidence="1" key="1">
    <citation type="submission" date="2015-11" db="EMBL/GenBank/DDBJ databases">
        <authorList>
            <consortium name="International Coturnix japonica Genome Analysis Consortium"/>
            <person name="Warren W."/>
            <person name="Burt D.W."/>
            <person name="Antin P.B."/>
            <person name="Lanford R."/>
            <person name="Gros J."/>
            <person name="Wilson R.K."/>
        </authorList>
    </citation>
    <scope>NUCLEOTIDE SEQUENCE [LARGE SCALE GENOMIC DNA]</scope>
</reference>